<evidence type="ECO:0000313" key="3">
    <source>
        <dbReference type="Proteomes" id="UP000000851"/>
    </source>
</evidence>
<dbReference type="InterPro" id="IPR000073">
    <property type="entry name" value="AB_hydrolase_1"/>
</dbReference>
<dbReference type="RefSeq" id="WP_015796034.1">
    <property type="nucleotide sequence ID" value="NC_013131.1"/>
</dbReference>
<accession>C7QB18</accession>
<sequence>MTMEPTMEPQPSFEPRQQPETVLLIGGTCLTTLNWQGWISRYTARGYSVIATAAPLPPSTDCLGPRDWAQVASVLTYYERLLVTIPQPPILIGHCFGGVIAQLLLDRGFGAAGIALNPPRIPERRTRVLGIGARPHRGAEPLAVDYRSSSRAPLLLVGGGVDRRVPSESVEATARRYWKSEAVTSYLEYPEGCHHTVRAPGWETVADDVLDWAELYTHPERLTSADLWR</sequence>
<dbReference type="HOGENOM" id="CLU_051715_3_1_11"/>
<evidence type="ECO:0000313" key="2">
    <source>
        <dbReference type="EMBL" id="ACU76309.1"/>
    </source>
</evidence>
<evidence type="ECO:0000259" key="1">
    <source>
        <dbReference type="Pfam" id="PF12697"/>
    </source>
</evidence>
<proteinExistence type="predicted"/>
<dbReference type="InterPro" id="IPR029058">
    <property type="entry name" value="AB_hydrolase_fold"/>
</dbReference>
<reference evidence="2 3" key="1">
    <citation type="journal article" date="2009" name="Stand. Genomic Sci.">
        <title>Complete genome sequence of Catenulispora acidiphila type strain (ID 139908).</title>
        <authorList>
            <person name="Copeland A."/>
            <person name="Lapidus A."/>
            <person name="Glavina Del Rio T."/>
            <person name="Nolan M."/>
            <person name="Lucas S."/>
            <person name="Chen F."/>
            <person name="Tice H."/>
            <person name="Cheng J.F."/>
            <person name="Bruce D."/>
            <person name="Goodwin L."/>
            <person name="Pitluck S."/>
            <person name="Mikhailova N."/>
            <person name="Pati A."/>
            <person name="Ivanova N."/>
            <person name="Mavromatis K."/>
            <person name="Chen A."/>
            <person name="Palaniappan K."/>
            <person name="Chain P."/>
            <person name="Land M."/>
            <person name="Hauser L."/>
            <person name="Chang Y.J."/>
            <person name="Jeffries C.D."/>
            <person name="Chertkov O."/>
            <person name="Brettin T."/>
            <person name="Detter J.C."/>
            <person name="Han C."/>
            <person name="Ali Z."/>
            <person name="Tindall B.J."/>
            <person name="Goker M."/>
            <person name="Bristow J."/>
            <person name="Eisen J.A."/>
            <person name="Markowitz V."/>
            <person name="Hugenholtz P."/>
            <person name="Kyrpides N.C."/>
            <person name="Klenk H.P."/>
        </authorList>
    </citation>
    <scope>NUCLEOTIDE SEQUENCE [LARGE SCALE GENOMIC DNA]</scope>
    <source>
        <strain evidence="3">DSM 44928 / JCM 14897 / NBRC 102108 / NRRL B-24433 / ID139908</strain>
    </source>
</reference>
<dbReference type="Gene3D" id="3.40.50.1820">
    <property type="entry name" value="alpha/beta hydrolase"/>
    <property type="match status" value="1"/>
</dbReference>
<gene>
    <name evidence="2" type="ordered locus">Caci_7484</name>
</gene>
<dbReference type="EMBL" id="CP001700">
    <property type="protein sequence ID" value="ACU76309.1"/>
    <property type="molecule type" value="Genomic_DNA"/>
</dbReference>
<dbReference type="Proteomes" id="UP000000851">
    <property type="component" value="Chromosome"/>
</dbReference>
<keyword evidence="3" id="KW-1185">Reference proteome</keyword>
<dbReference type="OrthoDB" id="3810256at2"/>
<dbReference type="GO" id="GO:0003824">
    <property type="term" value="F:catalytic activity"/>
    <property type="evidence" value="ECO:0007669"/>
    <property type="project" value="UniProtKB-ARBA"/>
</dbReference>
<organism evidence="2 3">
    <name type="scientific">Catenulispora acidiphila (strain DSM 44928 / JCM 14897 / NBRC 102108 / NRRL B-24433 / ID139908)</name>
    <dbReference type="NCBI Taxonomy" id="479433"/>
    <lineage>
        <taxon>Bacteria</taxon>
        <taxon>Bacillati</taxon>
        <taxon>Actinomycetota</taxon>
        <taxon>Actinomycetes</taxon>
        <taxon>Catenulisporales</taxon>
        <taxon>Catenulisporaceae</taxon>
        <taxon>Catenulispora</taxon>
    </lineage>
</organism>
<name>C7QB18_CATAD</name>
<feature type="domain" description="AB hydrolase-1" evidence="1">
    <location>
        <begin position="22"/>
        <end position="170"/>
    </location>
</feature>
<dbReference type="AlphaFoldDB" id="C7QB18"/>
<dbReference type="KEGG" id="cai:Caci_7484"/>
<protein>
    <submittedName>
        <fullName evidence="2">Putative arylesterase-like protein</fullName>
    </submittedName>
</protein>
<dbReference type="eggNOG" id="COG0412">
    <property type="taxonomic scope" value="Bacteria"/>
</dbReference>
<dbReference type="InParanoid" id="C7QB18"/>
<dbReference type="STRING" id="479433.Caci_7484"/>
<dbReference type="SUPFAM" id="SSF53474">
    <property type="entry name" value="alpha/beta-Hydrolases"/>
    <property type="match status" value="1"/>
</dbReference>
<dbReference type="Pfam" id="PF12697">
    <property type="entry name" value="Abhydrolase_6"/>
    <property type="match status" value="1"/>
</dbReference>